<sequence>MLAPTRLRLVNVGIERPRFADLIIDLRTNGQPDDTVIKLQNGGGKSTIIAMWLHAYEPHRDKFLAKLAIRHQGKAGEQKKFEHYIPAGSTTYVICEHAIAGVAENLFGMAPRLVVGYAAWRDSEAQDRASELFFCFQTNDALTFDTLPVRGTDGSPMPHTEFLDHLIAAKKSDPTLQLAHTDEQGKWAAELASRGFDLDFLRRFLLQMNLDEGAADRIFTYDSSRTFLNSLINVLADPKDFETVAREITRLRSKIANQEVDEATETFLTAARRFTEPLAVAADRFKKQQTARTAALSQWADTTRLVEQWTATADTATTHVNQVHGAATTARNKADAGQKHLEGQRAALVVRRCEQDVDQAAQGARTAGEEVTTAEGELEAVKGCIQLAQHAVAAQDQQLALDQLQDKVRGAAPLRRDLATTAQLLADRLDGEIAALAQSEGRLEAQEQTDARRLEALNTAITVCSVQESEARADLGKVAEQRAGGKVLRQKLRDDGYLETDESADRAVIRHRQTVEAARGNITSHRRQAVQCDSRAKEATQQAQGLQGDLDTAAHEITTNENTLTDMLRRTDRLTKEVTGSGLVEIDRVDLDEHADIIHADIRSRLDGTRAAARTRAVRVSQLERNVQALHASRLLPARPEVDDLVNQLQQHTGRGVLPGWTWLSRITPDKATSLLRSHPELADGIVVPVEDDFAEVEGWLAANVHSISVPGPVVVACGASFFDGTSGDRRTVVLPDPALWDQQAGQEAVIRVGDELDIALASRDEAETIILTGEHLVRELDRWTSEVGQGSADRLREQIEQQRLARAELAEEQKQLFDDAQDAHEEAEKHREAADEEQARAERAEEAERRVQPLADFDAGAEQRNQIEEDARHRRDQATHNQHEHESERQTIRDRSGGLADQRRELAVHTSELRRRVAGVNDILSAHPGEATEPEPGLLELPRDALDSRLRDLNQQYQGLVTDADLRSRISTAQERMEECSAALGRLSQAAQQQARRMFDQAPHTSLIEWDRADKQTEQRVRALIEARGAAQQRHQAAKTASNTARREKGAQSPLDVQWHSPDLTTTNHHLDEVTQLIATAKEDMAEAKRTLDQATILQNRLTAFASTVKDRLAANLTAAGKSLAQSGKLGQPVNLDDLLWETSASLDTTHPVVTRLRWMNDALEEAKLAVNPLSLAAGLDRFSADDLERFVTSAIEAIEHVGRQHQAAEVQAHALAEKLRECSVNAPGKAAGTIVSRLKSSPLAELIDNATSNDYDASQRLAAVRAELRNFSTELDHSAQVVSTTVESIRSKIRTIASRSKLPTDDRLGVWSGQEFLKIQWSESSRDNRQKLVRDALEAMIRTEDAAGTSTRRRPSREPAPLELLVEAITPNLRAEVLIPKVPFDGKHHPMEEIAMRTSGGEGVTMAVIIAALMLSMRNPSRKEQTFLIIDNIFAKVVEPSLLRLIRQVARGLRVQLILLTASRDPHALSVFSSWVQLKVQEAGPRVLVVPEAAVAADIPRQLRREPLVATTTPVILDTATARISITDSSLGTSDPSNPDVAIDDDVVELA</sequence>
<feature type="region of interest" description="Disordered" evidence="2">
    <location>
        <begin position="820"/>
        <end position="902"/>
    </location>
</feature>
<evidence type="ECO:0000313" key="4">
    <source>
        <dbReference type="Proteomes" id="UP001240984"/>
    </source>
</evidence>
<proteinExistence type="predicted"/>
<reference evidence="3 4" key="1">
    <citation type="submission" date="2023-07" db="EMBL/GenBank/DDBJ databases">
        <title>Sequencing the genomes of 1000 actinobacteria strains.</title>
        <authorList>
            <person name="Klenk H.-P."/>
        </authorList>
    </citation>
    <scope>NUCLEOTIDE SEQUENCE [LARGE SCALE GENOMIC DNA]</scope>
    <source>
        <strain evidence="3 4">DSM 44710</strain>
    </source>
</reference>
<feature type="coiled-coil region" evidence="1">
    <location>
        <begin position="1072"/>
        <end position="1099"/>
    </location>
</feature>
<evidence type="ECO:0000256" key="1">
    <source>
        <dbReference type="SAM" id="Coils"/>
    </source>
</evidence>
<keyword evidence="4" id="KW-1185">Reference proteome</keyword>
<dbReference type="RefSeq" id="WP_306827323.1">
    <property type="nucleotide sequence ID" value="NZ_JAUSRA010000001.1"/>
</dbReference>
<protein>
    <submittedName>
        <fullName evidence="3">Uncharacterized protein</fullName>
    </submittedName>
</protein>
<feature type="compositionally biased region" description="Basic and acidic residues" evidence="2">
    <location>
        <begin position="866"/>
        <end position="902"/>
    </location>
</feature>
<evidence type="ECO:0000313" key="3">
    <source>
        <dbReference type="EMBL" id="MDP9792433.1"/>
    </source>
</evidence>
<name>A0ABT9MM15_9ACTN</name>
<keyword evidence="1" id="KW-0175">Coiled coil</keyword>
<dbReference type="Proteomes" id="UP001240984">
    <property type="component" value="Unassembled WGS sequence"/>
</dbReference>
<dbReference type="EMBL" id="JAUSRA010000001">
    <property type="protein sequence ID" value="MDP9792433.1"/>
    <property type="molecule type" value="Genomic_DNA"/>
</dbReference>
<gene>
    <name evidence="3" type="ORF">J2S43_000945</name>
</gene>
<feature type="compositionally biased region" description="Basic and acidic residues" evidence="2">
    <location>
        <begin position="820"/>
        <end position="852"/>
    </location>
</feature>
<feature type="region of interest" description="Disordered" evidence="2">
    <location>
        <begin position="1030"/>
        <end position="1065"/>
    </location>
</feature>
<comment type="caution">
    <text evidence="3">The sequence shown here is derived from an EMBL/GenBank/DDBJ whole genome shotgun (WGS) entry which is preliminary data.</text>
</comment>
<organism evidence="3 4">
    <name type="scientific">Catenuloplanes nepalensis</name>
    <dbReference type="NCBI Taxonomy" id="587533"/>
    <lineage>
        <taxon>Bacteria</taxon>
        <taxon>Bacillati</taxon>
        <taxon>Actinomycetota</taxon>
        <taxon>Actinomycetes</taxon>
        <taxon>Micromonosporales</taxon>
        <taxon>Micromonosporaceae</taxon>
        <taxon>Catenuloplanes</taxon>
    </lineage>
</organism>
<accession>A0ABT9MM15</accession>
<evidence type="ECO:0000256" key="2">
    <source>
        <dbReference type="SAM" id="MobiDB-lite"/>
    </source>
</evidence>